<protein>
    <recommendedName>
        <fullName evidence="2">Chromo domain-containing protein</fullName>
    </recommendedName>
</protein>
<accession>A0A4S3JME1</accession>
<proteinExistence type="predicted"/>
<name>A0A4S3JME1_9EURO</name>
<organism evidence="3 4">
    <name type="scientific">Aspergillus tanneri</name>
    <dbReference type="NCBI Taxonomy" id="1220188"/>
    <lineage>
        <taxon>Eukaryota</taxon>
        <taxon>Fungi</taxon>
        <taxon>Dikarya</taxon>
        <taxon>Ascomycota</taxon>
        <taxon>Pezizomycotina</taxon>
        <taxon>Eurotiomycetes</taxon>
        <taxon>Eurotiomycetidae</taxon>
        <taxon>Eurotiales</taxon>
        <taxon>Aspergillaceae</taxon>
        <taxon>Aspergillus</taxon>
        <taxon>Aspergillus subgen. Circumdati</taxon>
    </lineage>
</organism>
<gene>
    <name evidence="3" type="ORF">EYZ11_006036</name>
</gene>
<dbReference type="AlphaFoldDB" id="A0A4S3JME1"/>
<dbReference type="CDD" id="cd00024">
    <property type="entry name" value="CD_CSD"/>
    <property type="match status" value="1"/>
</dbReference>
<keyword evidence="4" id="KW-1185">Reference proteome</keyword>
<dbReference type="SUPFAM" id="SSF54160">
    <property type="entry name" value="Chromo domain-like"/>
    <property type="match status" value="1"/>
</dbReference>
<evidence type="ECO:0000256" key="1">
    <source>
        <dbReference type="ARBA" id="ARBA00011353"/>
    </source>
</evidence>
<dbReference type="Gene3D" id="2.40.50.40">
    <property type="match status" value="1"/>
</dbReference>
<dbReference type="Proteomes" id="UP000308092">
    <property type="component" value="Unassembled WGS sequence"/>
</dbReference>
<dbReference type="InterPro" id="IPR023780">
    <property type="entry name" value="Chromo_domain"/>
</dbReference>
<evidence type="ECO:0000259" key="2">
    <source>
        <dbReference type="PROSITE" id="PS50013"/>
    </source>
</evidence>
<dbReference type="VEuPathDB" id="FungiDB:EYZ11_006036"/>
<sequence length="259" mass="29795">MLRHQLTCDPNASWVSFLPSFISTINGTANASTKASPHRLLFGMDLRRPWNAVKEYLGGQDFSSRVDAEEALAFASLRMKEIYDRRHEKPPVFKPDDKVTIRLHKGYSIPAAKRFGRKLSQQYSAPLEVIKRVGRSAYRLRLPASRKIHPVISVAQLEPVPDPQSDPFGRAPACPPPVTDERFPDQIDRWEVERILNKRIVRIGRNRTPFTEYLVRWKGYSSEEDQWVRTKDIAADELIEECFLFPVPLSLNCYHPSSH</sequence>
<feature type="domain" description="Chromo" evidence="2">
    <location>
        <begin position="190"/>
        <end position="241"/>
    </location>
</feature>
<comment type="subunit">
    <text evidence="1">Component of the NuA4 histone acetyltransferase complex.</text>
</comment>
<dbReference type="SMART" id="SM00298">
    <property type="entry name" value="CHROMO"/>
    <property type="match status" value="1"/>
</dbReference>
<evidence type="ECO:0000313" key="3">
    <source>
        <dbReference type="EMBL" id="THC94471.1"/>
    </source>
</evidence>
<dbReference type="InterPro" id="IPR000953">
    <property type="entry name" value="Chromo/chromo_shadow_dom"/>
</dbReference>
<dbReference type="GO" id="GO:0006338">
    <property type="term" value="P:chromatin remodeling"/>
    <property type="evidence" value="ECO:0007669"/>
    <property type="project" value="UniProtKB-ARBA"/>
</dbReference>
<reference evidence="3 4" key="1">
    <citation type="submission" date="2019-03" db="EMBL/GenBank/DDBJ databases">
        <title>The genome sequence of a newly discovered highly antifungal drug resistant Aspergillus species, Aspergillus tanneri NIH 1004.</title>
        <authorList>
            <person name="Mounaud S."/>
            <person name="Singh I."/>
            <person name="Joardar V."/>
            <person name="Pakala S."/>
            <person name="Pakala S."/>
            <person name="Venepally P."/>
            <person name="Hoover J."/>
            <person name="Nierman W."/>
            <person name="Chung J."/>
            <person name="Losada L."/>
        </authorList>
    </citation>
    <scope>NUCLEOTIDE SEQUENCE [LARGE SCALE GENOMIC DNA]</scope>
    <source>
        <strain evidence="3 4">NIH1004</strain>
    </source>
</reference>
<dbReference type="InterPro" id="IPR016197">
    <property type="entry name" value="Chromo-like_dom_sf"/>
</dbReference>
<dbReference type="EMBL" id="SOSA01000205">
    <property type="protein sequence ID" value="THC94471.1"/>
    <property type="molecule type" value="Genomic_DNA"/>
</dbReference>
<dbReference type="Pfam" id="PF00385">
    <property type="entry name" value="Chromo"/>
    <property type="match status" value="1"/>
</dbReference>
<dbReference type="PROSITE" id="PS50013">
    <property type="entry name" value="CHROMO_2"/>
    <property type="match status" value="1"/>
</dbReference>
<dbReference type="InterPro" id="IPR056924">
    <property type="entry name" value="SH3_Tf2-1"/>
</dbReference>
<evidence type="ECO:0000313" key="4">
    <source>
        <dbReference type="Proteomes" id="UP000308092"/>
    </source>
</evidence>
<dbReference type="STRING" id="1220188.A0A4S3JME1"/>
<dbReference type="Pfam" id="PF24626">
    <property type="entry name" value="SH3_Tf2-1"/>
    <property type="match status" value="1"/>
</dbReference>
<comment type="caution">
    <text evidence="3">The sequence shown here is derived from an EMBL/GenBank/DDBJ whole genome shotgun (WGS) entry which is preliminary data.</text>
</comment>